<protein>
    <recommendedName>
        <fullName evidence="3">Transposase</fullName>
    </recommendedName>
</protein>
<dbReference type="EMBL" id="JBHSBM010000024">
    <property type="protein sequence ID" value="MFC4060965.1"/>
    <property type="molecule type" value="Genomic_DNA"/>
</dbReference>
<evidence type="ECO:0000313" key="1">
    <source>
        <dbReference type="EMBL" id="MFC4060965.1"/>
    </source>
</evidence>
<dbReference type="Proteomes" id="UP001595850">
    <property type="component" value="Unassembled WGS sequence"/>
</dbReference>
<evidence type="ECO:0000313" key="2">
    <source>
        <dbReference type="Proteomes" id="UP001595850"/>
    </source>
</evidence>
<organism evidence="1 2">
    <name type="scientific">Planomonospora corallina</name>
    <dbReference type="NCBI Taxonomy" id="1806052"/>
    <lineage>
        <taxon>Bacteria</taxon>
        <taxon>Bacillati</taxon>
        <taxon>Actinomycetota</taxon>
        <taxon>Actinomycetes</taxon>
        <taxon>Streptosporangiales</taxon>
        <taxon>Streptosporangiaceae</taxon>
        <taxon>Planomonospora</taxon>
    </lineage>
</organism>
<reference evidence="2" key="1">
    <citation type="journal article" date="2019" name="Int. J. Syst. Evol. Microbiol.">
        <title>The Global Catalogue of Microorganisms (GCM) 10K type strain sequencing project: providing services to taxonomists for standard genome sequencing and annotation.</title>
        <authorList>
            <consortium name="The Broad Institute Genomics Platform"/>
            <consortium name="The Broad Institute Genome Sequencing Center for Infectious Disease"/>
            <person name="Wu L."/>
            <person name="Ma J."/>
        </authorList>
    </citation>
    <scope>NUCLEOTIDE SEQUENCE [LARGE SCALE GENOMIC DNA]</scope>
    <source>
        <strain evidence="2">TBRC 4489</strain>
    </source>
</reference>
<sequence>MGYRSQSGMGPQSPLWSHLVGWEDLLVPVTVDAGLSELDLSEGRPDRWLVTWRPDKGLRSCSVRELVRRPVMDGGPIRWFSWRRAQRHRPGLHFLVNTGRHHGAESLEEARVLLALDFASDLIDVVSQPLKLRFGTATGNREHTPDFTAVTRSGVWLIVDHMLSNHVRTWATYCDCIEEASSVTW</sequence>
<comment type="caution">
    <text evidence="1">The sequence shown here is derived from an EMBL/GenBank/DDBJ whole genome shotgun (WGS) entry which is preliminary data.</text>
</comment>
<name>A0ABV8IAN8_9ACTN</name>
<dbReference type="RefSeq" id="WP_377290705.1">
    <property type="nucleotide sequence ID" value="NZ_JBHSBM010000024.1"/>
</dbReference>
<evidence type="ECO:0008006" key="3">
    <source>
        <dbReference type="Google" id="ProtNLM"/>
    </source>
</evidence>
<gene>
    <name evidence="1" type="ORF">ACFOWE_21905</name>
</gene>
<accession>A0ABV8IAN8</accession>
<keyword evidence="2" id="KW-1185">Reference proteome</keyword>
<proteinExistence type="predicted"/>